<name>A0AAV5UM09_9BILA</name>
<reference evidence="2" key="1">
    <citation type="submission" date="2023-10" db="EMBL/GenBank/DDBJ databases">
        <title>Genome assembly of Pristionchus species.</title>
        <authorList>
            <person name="Yoshida K."/>
            <person name="Sommer R.J."/>
        </authorList>
    </citation>
    <scope>NUCLEOTIDE SEQUENCE</scope>
    <source>
        <strain evidence="2">RS0144</strain>
    </source>
</reference>
<evidence type="ECO:0000313" key="3">
    <source>
        <dbReference type="Proteomes" id="UP001432027"/>
    </source>
</evidence>
<proteinExistence type="predicted"/>
<dbReference type="SUPFAM" id="SSF82171">
    <property type="entry name" value="DPP6 N-terminal domain-like"/>
    <property type="match status" value="1"/>
</dbReference>
<feature type="signal peptide" evidence="1">
    <location>
        <begin position="1"/>
        <end position="15"/>
    </location>
</feature>
<gene>
    <name evidence="2" type="ORF">PENTCL1PPCAC_29796</name>
</gene>
<comment type="caution">
    <text evidence="2">The sequence shown here is derived from an EMBL/GenBank/DDBJ whole genome shotgun (WGS) entry which is preliminary data.</text>
</comment>
<evidence type="ECO:0000256" key="1">
    <source>
        <dbReference type="SAM" id="SignalP"/>
    </source>
</evidence>
<dbReference type="AlphaFoldDB" id="A0AAV5UM09"/>
<keyword evidence="1" id="KW-0732">Signal</keyword>
<dbReference type="Gene3D" id="2.120.10.30">
    <property type="entry name" value="TolB, C-terminal domain"/>
    <property type="match status" value="1"/>
</dbReference>
<protein>
    <submittedName>
        <fullName evidence="2">Uncharacterized protein</fullName>
    </submittedName>
</protein>
<sequence length="273" mass="31548">HLLHGCLLLFAGVAALIPREKLVADSNSAEKLALSPDGKSMGFISADENQNRNVFTFRISDRRKRQVTFEQRDVLDFSWTGVQDIITFSEDTDGEENLMFFKKNISESATQHERTIISNTPGVQAQLVDNNKRDRFILIGINDDTPSRVHVYNFDLVTNELSRVFTNTRFAVDSIGTDNDMRIRLAYEQQEYGTRKYFRKELLPQRKFSSNMVEELVDLLDLQYELFFLTSFLGFDKRNKNVYWIWGEDTGKGELIVAPFSDFSKRKVSIDRA</sequence>
<evidence type="ECO:0000313" key="2">
    <source>
        <dbReference type="EMBL" id="GMT07622.1"/>
    </source>
</evidence>
<dbReference type="InterPro" id="IPR011042">
    <property type="entry name" value="6-blade_b-propeller_TolB-like"/>
</dbReference>
<feature type="non-terminal residue" evidence="2">
    <location>
        <position position="1"/>
    </location>
</feature>
<organism evidence="2 3">
    <name type="scientific">Pristionchus entomophagus</name>
    <dbReference type="NCBI Taxonomy" id="358040"/>
    <lineage>
        <taxon>Eukaryota</taxon>
        <taxon>Metazoa</taxon>
        <taxon>Ecdysozoa</taxon>
        <taxon>Nematoda</taxon>
        <taxon>Chromadorea</taxon>
        <taxon>Rhabditida</taxon>
        <taxon>Rhabditina</taxon>
        <taxon>Diplogasteromorpha</taxon>
        <taxon>Diplogasteroidea</taxon>
        <taxon>Neodiplogasteridae</taxon>
        <taxon>Pristionchus</taxon>
    </lineage>
</organism>
<keyword evidence="3" id="KW-1185">Reference proteome</keyword>
<dbReference type="EMBL" id="BTSX01000006">
    <property type="protein sequence ID" value="GMT07622.1"/>
    <property type="molecule type" value="Genomic_DNA"/>
</dbReference>
<dbReference type="Proteomes" id="UP001432027">
    <property type="component" value="Unassembled WGS sequence"/>
</dbReference>
<accession>A0AAV5UM09</accession>
<feature type="chain" id="PRO_5043730750" evidence="1">
    <location>
        <begin position="16"/>
        <end position="273"/>
    </location>
</feature>